<name>A0A7S7YFL0_9VIRU</name>
<dbReference type="KEGG" id="vg:80543396"/>
<feature type="domain" description="F-box" evidence="1">
    <location>
        <begin position="1"/>
        <end position="46"/>
    </location>
</feature>
<evidence type="ECO:0000313" key="2">
    <source>
        <dbReference type="EMBL" id="QPB44200.1"/>
    </source>
</evidence>
<dbReference type="InterPro" id="IPR036047">
    <property type="entry name" value="F-box-like_dom_sf"/>
</dbReference>
<dbReference type="EMBL" id="MW018138">
    <property type="protein sequence ID" value="QPB44200.1"/>
    <property type="molecule type" value="Genomic_DNA"/>
</dbReference>
<dbReference type="InterPro" id="IPR001810">
    <property type="entry name" value="F-box_dom"/>
</dbReference>
<organism evidence="2 3">
    <name type="scientific">Medusavirus stheno T3</name>
    <dbReference type="NCBI Taxonomy" id="3069717"/>
    <lineage>
        <taxon>Viruses</taxon>
        <taxon>Varidnaviria</taxon>
        <taxon>Bamfordvirae</taxon>
        <taxon>Nucleocytoviricota</taxon>
        <taxon>Megaviricetes</taxon>
        <taxon>Mamonoviridae</taxon>
        <taxon>Medusavirus</taxon>
        <taxon>Medusavirus sthenus</taxon>
    </lineage>
</organism>
<evidence type="ECO:0000259" key="1">
    <source>
        <dbReference type="PROSITE" id="PS50181"/>
    </source>
</evidence>
<dbReference type="SUPFAM" id="SSF81383">
    <property type="entry name" value="F-box domain"/>
    <property type="match status" value="1"/>
</dbReference>
<proteinExistence type="predicted"/>
<evidence type="ECO:0000313" key="3">
    <source>
        <dbReference type="Proteomes" id="UP001162098"/>
    </source>
</evidence>
<dbReference type="PROSITE" id="PS50181">
    <property type="entry name" value="FBOX"/>
    <property type="match status" value="1"/>
</dbReference>
<dbReference type="Gene3D" id="1.20.1280.50">
    <property type="match status" value="1"/>
</dbReference>
<keyword evidence="3" id="KW-1185">Reference proteome</keyword>
<protein>
    <submittedName>
        <fullName evidence="2">F-box domain-containing protein</fullName>
    </submittedName>
</protein>
<sequence>MDALPEELRLHVLSFLTSPADLALGASLVSRAWRRIAGDDILWRRHLDRLHPDWRVVLADALRVADPTAMPARERLRLLAPHDPIAEERPNCCRHDDTRGAACLCCTCRRHHADQQWNHDWFHPTYTAVTEQCSSYIMTETYGGNVATVDTILAASADAEGRRCRMFDIEACERAGMLQRRGSRLIWTDAAHRCMRPPAFVCMQDDPRESYATVWYTDAELHVALIDHGHPPPRESAALLARHRDLLRMCDLTIGIVTDVGSLRRSACGGRTPKQVDAALADLKRAGWLAGANGSVWVYYDNSIAETLRAAVAMG</sequence>
<reference evidence="2 3" key="1">
    <citation type="submission" date="2020-09" db="EMBL/GenBank/DDBJ databases">
        <authorList>
            <person name="Zhang R."/>
            <person name="Garcia K."/>
            <person name="Ogata H."/>
        </authorList>
    </citation>
    <scope>NUCLEOTIDE SEQUENCE [LARGE SCALE GENOMIC DNA]</scope>
    <source>
        <strain evidence="3">stheno</strain>
    </source>
</reference>
<dbReference type="Proteomes" id="UP001162098">
    <property type="component" value="Segment"/>
</dbReference>
<accession>A0A7S7YFL0</accession>
<dbReference type="Pfam" id="PF12937">
    <property type="entry name" value="F-box-like"/>
    <property type="match status" value="1"/>
</dbReference>